<feature type="compositionally biased region" description="Polar residues" evidence="1">
    <location>
        <begin position="50"/>
        <end position="62"/>
    </location>
</feature>
<feature type="region of interest" description="Disordered" evidence="1">
    <location>
        <begin position="45"/>
        <end position="67"/>
    </location>
</feature>
<keyword evidence="2" id="KW-0732">Signal</keyword>
<sequence length="84" mass="8772">MYSAAAFSVSAVVSTAGVATAADVVELSPLLLLLSVAESLPEQPERTKAVATTGTDQASCSFTGPPLDGRRERYILDAYQGRQP</sequence>
<dbReference type="KEGG" id="msei:MSEDJ_57150"/>
<keyword evidence="4" id="KW-1185">Reference proteome</keyword>
<dbReference type="Proteomes" id="UP000467193">
    <property type="component" value="Chromosome"/>
</dbReference>
<evidence type="ECO:0000256" key="1">
    <source>
        <dbReference type="SAM" id="MobiDB-lite"/>
    </source>
</evidence>
<feature type="signal peptide" evidence="2">
    <location>
        <begin position="1"/>
        <end position="21"/>
    </location>
</feature>
<evidence type="ECO:0000313" key="4">
    <source>
        <dbReference type="Proteomes" id="UP000467193"/>
    </source>
</evidence>
<evidence type="ECO:0000313" key="3">
    <source>
        <dbReference type="EMBL" id="BBY31619.1"/>
    </source>
</evidence>
<proteinExistence type="predicted"/>
<organism evidence="3 4">
    <name type="scientific">Mycolicibacterium sediminis</name>
    <dbReference type="NCBI Taxonomy" id="1286180"/>
    <lineage>
        <taxon>Bacteria</taxon>
        <taxon>Bacillati</taxon>
        <taxon>Actinomycetota</taxon>
        <taxon>Actinomycetes</taxon>
        <taxon>Mycobacteriales</taxon>
        <taxon>Mycobacteriaceae</taxon>
        <taxon>Mycolicibacterium</taxon>
    </lineage>
</organism>
<feature type="chain" id="PRO_5029761621" evidence="2">
    <location>
        <begin position="22"/>
        <end position="84"/>
    </location>
</feature>
<evidence type="ECO:0000256" key="2">
    <source>
        <dbReference type="SAM" id="SignalP"/>
    </source>
</evidence>
<protein>
    <submittedName>
        <fullName evidence="3">Uncharacterized protein</fullName>
    </submittedName>
</protein>
<dbReference type="AlphaFoldDB" id="A0A7I7QZ04"/>
<name>A0A7I7QZ04_9MYCO</name>
<dbReference type="EMBL" id="AP022588">
    <property type="protein sequence ID" value="BBY31619.1"/>
    <property type="molecule type" value="Genomic_DNA"/>
</dbReference>
<reference evidence="3 4" key="1">
    <citation type="journal article" date="2019" name="Emerg. Microbes Infect.">
        <title>Comprehensive subspecies identification of 175 nontuberculous mycobacteria species based on 7547 genomic profiles.</title>
        <authorList>
            <person name="Matsumoto Y."/>
            <person name="Kinjo T."/>
            <person name="Motooka D."/>
            <person name="Nabeya D."/>
            <person name="Jung N."/>
            <person name="Uechi K."/>
            <person name="Horii T."/>
            <person name="Iida T."/>
            <person name="Fujita J."/>
            <person name="Nakamura S."/>
        </authorList>
    </citation>
    <scope>NUCLEOTIDE SEQUENCE [LARGE SCALE GENOMIC DNA]</scope>
    <source>
        <strain evidence="3 4">JCM 17899</strain>
    </source>
</reference>
<gene>
    <name evidence="3" type="ORF">MSEDJ_57150</name>
</gene>
<accession>A0A7I7QZ04</accession>